<evidence type="ECO:0000256" key="13">
    <source>
        <dbReference type="HAMAP-Rule" id="MF_01810"/>
    </source>
</evidence>
<dbReference type="RefSeq" id="WP_281795574.1">
    <property type="nucleotide sequence ID" value="NZ_BSDR01000001.1"/>
</dbReference>
<dbReference type="Gene3D" id="2.70.98.90">
    <property type="match status" value="1"/>
</dbReference>
<dbReference type="InterPro" id="IPR001708">
    <property type="entry name" value="YidC/ALB3/OXA1/COX18"/>
</dbReference>
<feature type="transmembrane region" description="Helical" evidence="13">
    <location>
        <begin position="527"/>
        <end position="547"/>
    </location>
</feature>
<evidence type="ECO:0000259" key="16">
    <source>
        <dbReference type="Pfam" id="PF14849"/>
    </source>
</evidence>
<dbReference type="EMBL" id="BSDR01000001">
    <property type="protein sequence ID" value="GLI35603.1"/>
    <property type="molecule type" value="Genomic_DNA"/>
</dbReference>
<accession>A0A9W6FVI0</accession>
<feature type="domain" description="Membrane insertase YidC/Oxa/ALB C-terminal" evidence="15">
    <location>
        <begin position="368"/>
        <end position="561"/>
    </location>
</feature>
<gene>
    <name evidence="13 17" type="primary">yidC</name>
    <name evidence="17" type="ORF">DAMNIGENAA_30360</name>
</gene>
<reference evidence="17" key="1">
    <citation type="submission" date="2022-12" db="EMBL/GenBank/DDBJ databases">
        <title>Reference genome sequencing for broad-spectrum identification of bacterial and archaeal isolates by mass spectrometry.</title>
        <authorList>
            <person name="Sekiguchi Y."/>
            <person name="Tourlousse D.M."/>
        </authorList>
    </citation>
    <scope>NUCLEOTIDE SEQUENCE</scope>
    <source>
        <strain evidence="17">ASRB1</strain>
    </source>
</reference>
<dbReference type="HAMAP" id="MF_01810">
    <property type="entry name" value="YidC_type1"/>
    <property type="match status" value="1"/>
</dbReference>
<protein>
    <recommendedName>
        <fullName evidence="3 13">Membrane protein insertase YidC</fullName>
    </recommendedName>
    <alternativeName>
        <fullName evidence="12 13">Foldase YidC</fullName>
    </alternativeName>
    <alternativeName>
        <fullName evidence="13">Membrane protein YidC</fullName>
    </alternativeName>
    <alternativeName>
        <fullName evidence="11 13">membrane integrase YidC</fullName>
    </alternativeName>
</protein>
<dbReference type="CDD" id="cd20070">
    <property type="entry name" value="5TM_YidC_Alb3"/>
    <property type="match status" value="1"/>
</dbReference>
<comment type="caution">
    <text evidence="17">The sequence shown here is derived from an EMBL/GenBank/DDBJ whole genome shotgun (WGS) entry which is preliminary data.</text>
</comment>
<dbReference type="GO" id="GO:0051205">
    <property type="term" value="P:protein insertion into membrane"/>
    <property type="evidence" value="ECO:0007669"/>
    <property type="project" value="TreeGrafter"/>
</dbReference>
<dbReference type="NCBIfam" id="TIGR03593">
    <property type="entry name" value="yidC_nterm"/>
    <property type="match status" value="1"/>
</dbReference>
<dbReference type="PRINTS" id="PR01900">
    <property type="entry name" value="YIDCPROTEIN"/>
</dbReference>
<feature type="transmembrane region" description="Helical" evidence="13">
    <location>
        <begin position="484"/>
        <end position="506"/>
    </location>
</feature>
<dbReference type="InterPro" id="IPR028053">
    <property type="entry name" value="Membr_insert_YidC_N"/>
</dbReference>
<sequence length="564" mass="64681">MEKRALVALVLSLVVLLFWEYYFGLYRTPTPPPAQETQQQGPTSVPQSSLPETAASPATELPAAAGTLPQERLTQLGQQFESWTVTDQLYKMQILAPGGRIGSFELMNFREKVDPNSRPMELIPSQSSGYLPLAVDLLNHQEWQLSQRPFTSQSPNRIILSAGKAPQDISLSAEIPNQVRLIKTFTFMPDSYVMDLGIQLENLSDSMLTDQMGISFYVQPYTDLKEESSYNLSQLSIFQKGSLTNYPLKDLLKKDIILRPPMDWIGYENNYFLQAVIPMEESGFQIIPRVLNADTGLMQVVYLTDNFQLNPHEKKNFKLRMYMGAKEINRLNQAGHNLSHAVDYGWFTFIAKPLLHVLNWLFKYTHNYGVAIILLTVMIKIVFWPLTQKSYQSMQKMKKVQPKIAQIREKYKDDKEKLNQELMAVYRTHKVNPMGGCLPMILQIPVFFALYRMLYGAVELRHEPFMWWINDLTAPDRLDLGFKIPYLSGGPGIPVLTILMGISMFIQQKMTPSSGDPRQEQIMLIMPVMFTVFFVNFPSGLVLYWLVNNILSIVQQYMINRQNA</sequence>
<evidence type="ECO:0000256" key="4">
    <source>
        <dbReference type="ARBA" id="ARBA00022448"/>
    </source>
</evidence>
<evidence type="ECO:0000259" key="15">
    <source>
        <dbReference type="Pfam" id="PF02096"/>
    </source>
</evidence>
<dbReference type="AlphaFoldDB" id="A0A9W6FVI0"/>
<dbReference type="GO" id="GO:0015031">
    <property type="term" value="P:protein transport"/>
    <property type="evidence" value="ECO:0007669"/>
    <property type="project" value="UniProtKB-KW"/>
</dbReference>
<comment type="similarity">
    <text evidence="2 13">Belongs to the OXA1/ALB3/YidC family. Type 1 subfamily.</text>
</comment>
<evidence type="ECO:0000256" key="8">
    <source>
        <dbReference type="ARBA" id="ARBA00022989"/>
    </source>
</evidence>
<evidence type="ECO:0000256" key="1">
    <source>
        <dbReference type="ARBA" id="ARBA00004429"/>
    </source>
</evidence>
<dbReference type="PANTHER" id="PTHR12428">
    <property type="entry name" value="OXA1"/>
    <property type="match status" value="1"/>
</dbReference>
<dbReference type="NCBIfam" id="TIGR03592">
    <property type="entry name" value="yidC_oxa1_cterm"/>
    <property type="match status" value="1"/>
</dbReference>
<evidence type="ECO:0000256" key="2">
    <source>
        <dbReference type="ARBA" id="ARBA00010527"/>
    </source>
</evidence>
<dbReference type="InterPro" id="IPR047196">
    <property type="entry name" value="YidC_ALB_C"/>
</dbReference>
<keyword evidence="18" id="KW-1185">Reference proteome</keyword>
<evidence type="ECO:0000256" key="6">
    <source>
        <dbReference type="ARBA" id="ARBA00022692"/>
    </source>
</evidence>
<evidence type="ECO:0000256" key="12">
    <source>
        <dbReference type="ARBA" id="ARBA00033342"/>
    </source>
</evidence>
<dbReference type="GO" id="GO:0032977">
    <property type="term" value="F:membrane insertase activity"/>
    <property type="evidence" value="ECO:0007669"/>
    <property type="project" value="InterPro"/>
</dbReference>
<dbReference type="Proteomes" id="UP001144372">
    <property type="component" value="Unassembled WGS sequence"/>
</dbReference>
<keyword evidence="4 13" id="KW-0813">Transport</keyword>
<feature type="domain" description="Membrane insertase YidC N-terminal" evidence="16">
    <location>
        <begin position="83"/>
        <end position="356"/>
    </location>
</feature>
<dbReference type="InterPro" id="IPR028055">
    <property type="entry name" value="YidC/Oxa/ALB_C"/>
</dbReference>
<evidence type="ECO:0000256" key="9">
    <source>
        <dbReference type="ARBA" id="ARBA00023136"/>
    </source>
</evidence>
<evidence type="ECO:0000256" key="7">
    <source>
        <dbReference type="ARBA" id="ARBA00022927"/>
    </source>
</evidence>
<evidence type="ECO:0000256" key="5">
    <source>
        <dbReference type="ARBA" id="ARBA00022475"/>
    </source>
</evidence>
<dbReference type="PANTHER" id="PTHR12428:SF65">
    <property type="entry name" value="CYTOCHROME C OXIDASE ASSEMBLY PROTEIN COX18, MITOCHONDRIAL"/>
    <property type="match status" value="1"/>
</dbReference>
<organism evidence="17 18">
    <name type="scientific">Desulforhabdus amnigena</name>
    <dbReference type="NCBI Taxonomy" id="40218"/>
    <lineage>
        <taxon>Bacteria</taxon>
        <taxon>Pseudomonadati</taxon>
        <taxon>Thermodesulfobacteriota</taxon>
        <taxon>Syntrophobacteria</taxon>
        <taxon>Syntrophobacterales</taxon>
        <taxon>Syntrophobacteraceae</taxon>
        <taxon>Desulforhabdus</taxon>
    </lineage>
</organism>
<keyword evidence="10 13" id="KW-0143">Chaperone</keyword>
<evidence type="ECO:0000256" key="14">
    <source>
        <dbReference type="SAM" id="MobiDB-lite"/>
    </source>
</evidence>
<evidence type="ECO:0000313" key="17">
    <source>
        <dbReference type="EMBL" id="GLI35603.1"/>
    </source>
</evidence>
<feature type="region of interest" description="Disordered" evidence="14">
    <location>
        <begin position="32"/>
        <end position="55"/>
    </location>
</feature>
<comment type="function">
    <text evidence="13">Required for the insertion and/or proper folding and/or complex formation of integral membrane proteins into the membrane. Involved in integration of membrane proteins that insert both dependently and independently of the Sec translocase complex, as well as at least some lipoproteins. Aids folding of multispanning membrane proteins.</text>
</comment>
<keyword evidence="5 13" id="KW-1003">Cell membrane</keyword>
<name>A0A9W6FVI0_9BACT</name>
<evidence type="ECO:0000256" key="3">
    <source>
        <dbReference type="ARBA" id="ARBA00015325"/>
    </source>
</evidence>
<dbReference type="Pfam" id="PF14849">
    <property type="entry name" value="YidC_periplas"/>
    <property type="match status" value="1"/>
</dbReference>
<dbReference type="NCBIfam" id="NF002353">
    <property type="entry name" value="PRK01318.1-4"/>
    <property type="match status" value="1"/>
</dbReference>
<feature type="transmembrane region" description="Helical" evidence="13">
    <location>
        <begin position="368"/>
        <end position="387"/>
    </location>
</feature>
<dbReference type="PRINTS" id="PR00701">
    <property type="entry name" value="60KDINNERMP"/>
</dbReference>
<dbReference type="InterPro" id="IPR038221">
    <property type="entry name" value="YidC_periplasmic_sf"/>
</dbReference>
<comment type="subunit">
    <text evidence="13">Interacts with the Sec translocase complex via SecD. Specifically interacts with transmembrane segments of nascent integral membrane proteins during membrane integration.</text>
</comment>
<evidence type="ECO:0000256" key="10">
    <source>
        <dbReference type="ARBA" id="ARBA00023186"/>
    </source>
</evidence>
<dbReference type="GO" id="GO:0005886">
    <property type="term" value="C:plasma membrane"/>
    <property type="evidence" value="ECO:0007669"/>
    <property type="project" value="UniProtKB-SubCell"/>
</dbReference>
<feature type="transmembrane region" description="Helical" evidence="13">
    <location>
        <begin position="6"/>
        <end position="23"/>
    </location>
</feature>
<dbReference type="CDD" id="cd19961">
    <property type="entry name" value="EcYidC-like_peri"/>
    <property type="match status" value="1"/>
</dbReference>
<evidence type="ECO:0000256" key="11">
    <source>
        <dbReference type="ARBA" id="ARBA00033245"/>
    </source>
</evidence>
<keyword evidence="7 13" id="KW-0653">Protein transport</keyword>
<evidence type="ECO:0000313" key="18">
    <source>
        <dbReference type="Proteomes" id="UP001144372"/>
    </source>
</evidence>
<comment type="subcellular location">
    <subcellularLocation>
        <location evidence="1">Cell inner membrane</location>
        <topology evidence="1">Multi-pass membrane protein</topology>
    </subcellularLocation>
    <subcellularLocation>
        <location evidence="13">Cell membrane</location>
        <topology evidence="13">Multi-pass membrane protein</topology>
    </subcellularLocation>
</comment>
<proteinExistence type="inferred from homology"/>
<dbReference type="InterPro" id="IPR019998">
    <property type="entry name" value="Membr_insert_YidC"/>
</dbReference>
<keyword evidence="8 13" id="KW-1133">Transmembrane helix</keyword>
<keyword evidence="6 13" id="KW-0812">Transmembrane</keyword>
<dbReference type="Pfam" id="PF02096">
    <property type="entry name" value="60KD_IMP"/>
    <property type="match status" value="1"/>
</dbReference>
<keyword evidence="9 13" id="KW-0472">Membrane</keyword>